<gene>
    <name evidence="1" type="ORF">CPELLU_LOCUS21268</name>
</gene>
<dbReference type="EMBL" id="CAJVQA010076583">
    <property type="protein sequence ID" value="CAG8835662.1"/>
    <property type="molecule type" value="Genomic_DNA"/>
</dbReference>
<protein>
    <submittedName>
        <fullName evidence="1">20707_t:CDS:1</fullName>
    </submittedName>
</protein>
<sequence>KELFDKVDEIIKLMEDDKADYLESLKQLKETRVKIFHEIEEVLQDKQKDIDALIIVNNVLSTESNYYKTHWLSKLFDETSDWLKDLIIDFVDQHTPEPLKQFTKISV</sequence>
<evidence type="ECO:0000313" key="1">
    <source>
        <dbReference type="EMBL" id="CAG8835662.1"/>
    </source>
</evidence>
<name>A0A9N9PLD1_9GLOM</name>
<feature type="non-terminal residue" evidence="1">
    <location>
        <position position="107"/>
    </location>
</feature>
<proteinExistence type="predicted"/>
<feature type="non-terminal residue" evidence="1">
    <location>
        <position position="1"/>
    </location>
</feature>
<dbReference type="Proteomes" id="UP000789759">
    <property type="component" value="Unassembled WGS sequence"/>
</dbReference>
<reference evidence="1" key="1">
    <citation type="submission" date="2021-06" db="EMBL/GenBank/DDBJ databases">
        <authorList>
            <person name="Kallberg Y."/>
            <person name="Tangrot J."/>
            <person name="Rosling A."/>
        </authorList>
    </citation>
    <scope>NUCLEOTIDE SEQUENCE</scope>
    <source>
        <strain evidence="1">FL966</strain>
    </source>
</reference>
<evidence type="ECO:0000313" key="2">
    <source>
        <dbReference type="Proteomes" id="UP000789759"/>
    </source>
</evidence>
<dbReference type="AlphaFoldDB" id="A0A9N9PLD1"/>
<comment type="caution">
    <text evidence="1">The sequence shown here is derived from an EMBL/GenBank/DDBJ whole genome shotgun (WGS) entry which is preliminary data.</text>
</comment>
<keyword evidence="2" id="KW-1185">Reference proteome</keyword>
<accession>A0A9N9PLD1</accession>
<organism evidence="1 2">
    <name type="scientific">Cetraspora pellucida</name>
    <dbReference type="NCBI Taxonomy" id="1433469"/>
    <lineage>
        <taxon>Eukaryota</taxon>
        <taxon>Fungi</taxon>
        <taxon>Fungi incertae sedis</taxon>
        <taxon>Mucoromycota</taxon>
        <taxon>Glomeromycotina</taxon>
        <taxon>Glomeromycetes</taxon>
        <taxon>Diversisporales</taxon>
        <taxon>Gigasporaceae</taxon>
        <taxon>Cetraspora</taxon>
    </lineage>
</organism>